<evidence type="ECO:0008006" key="4">
    <source>
        <dbReference type="Google" id="ProtNLM"/>
    </source>
</evidence>
<feature type="compositionally biased region" description="Acidic residues" evidence="1">
    <location>
        <begin position="484"/>
        <end position="497"/>
    </location>
</feature>
<dbReference type="OrthoDB" id="5398572at2759"/>
<proteinExistence type="predicted"/>
<organism evidence="2 3">
    <name type="scientific">Tolypocladium capitatum</name>
    <dbReference type="NCBI Taxonomy" id="45235"/>
    <lineage>
        <taxon>Eukaryota</taxon>
        <taxon>Fungi</taxon>
        <taxon>Dikarya</taxon>
        <taxon>Ascomycota</taxon>
        <taxon>Pezizomycotina</taxon>
        <taxon>Sordariomycetes</taxon>
        <taxon>Hypocreomycetidae</taxon>
        <taxon>Hypocreales</taxon>
        <taxon>Ophiocordycipitaceae</taxon>
        <taxon>Tolypocladium</taxon>
    </lineage>
</organism>
<feature type="region of interest" description="Disordered" evidence="1">
    <location>
        <begin position="476"/>
        <end position="562"/>
    </location>
</feature>
<dbReference type="EMBL" id="NRSZ01000798">
    <property type="protein sequence ID" value="PNY25162.1"/>
    <property type="molecule type" value="Genomic_DNA"/>
</dbReference>
<evidence type="ECO:0000256" key="1">
    <source>
        <dbReference type="SAM" id="MobiDB-lite"/>
    </source>
</evidence>
<name>A0A2K3QC95_9HYPO</name>
<feature type="compositionally biased region" description="Basic and acidic residues" evidence="1">
    <location>
        <begin position="1"/>
        <end position="15"/>
    </location>
</feature>
<feature type="region of interest" description="Disordered" evidence="1">
    <location>
        <begin position="363"/>
        <end position="407"/>
    </location>
</feature>
<gene>
    <name evidence="2" type="ORF">TCAP_04902</name>
</gene>
<comment type="caution">
    <text evidence="2">The sequence shown here is derived from an EMBL/GenBank/DDBJ whole genome shotgun (WGS) entry which is preliminary data.</text>
</comment>
<feature type="compositionally biased region" description="Low complexity" evidence="1">
    <location>
        <begin position="523"/>
        <end position="533"/>
    </location>
</feature>
<feature type="compositionally biased region" description="Polar residues" evidence="1">
    <location>
        <begin position="430"/>
        <end position="444"/>
    </location>
</feature>
<evidence type="ECO:0000313" key="3">
    <source>
        <dbReference type="Proteomes" id="UP000236621"/>
    </source>
</evidence>
<feature type="compositionally biased region" description="Low complexity" evidence="1">
    <location>
        <begin position="540"/>
        <end position="560"/>
    </location>
</feature>
<keyword evidence="3" id="KW-1185">Reference proteome</keyword>
<dbReference type="STRING" id="45235.A0A2K3QC95"/>
<feature type="compositionally biased region" description="Polar residues" evidence="1">
    <location>
        <begin position="17"/>
        <end position="59"/>
    </location>
</feature>
<reference evidence="2 3" key="1">
    <citation type="submission" date="2017-08" db="EMBL/GenBank/DDBJ databases">
        <title>Harnessing the power of phylogenomics to disentangle the directionality and signatures of interkingdom host jumping in the parasitic fungal genus Tolypocladium.</title>
        <authorList>
            <person name="Quandt C.A."/>
            <person name="Patterson W."/>
            <person name="Spatafora J.W."/>
        </authorList>
    </citation>
    <scope>NUCLEOTIDE SEQUENCE [LARGE SCALE GENOMIC DNA]</scope>
    <source>
        <strain evidence="2 3">CBS 113982</strain>
    </source>
</reference>
<feature type="compositionally biased region" description="Polar residues" evidence="1">
    <location>
        <begin position="106"/>
        <end position="118"/>
    </location>
</feature>
<feature type="region of interest" description="Disordered" evidence="1">
    <location>
        <begin position="1"/>
        <end position="59"/>
    </location>
</feature>
<evidence type="ECO:0000313" key="2">
    <source>
        <dbReference type="EMBL" id="PNY25162.1"/>
    </source>
</evidence>
<feature type="region of interest" description="Disordered" evidence="1">
    <location>
        <begin position="88"/>
        <end position="124"/>
    </location>
</feature>
<dbReference type="AlphaFoldDB" id="A0A2K3QC95"/>
<feature type="compositionally biased region" description="Basic and acidic residues" evidence="1">
    <location>
        <begin position="498"/>
        <end position="507"/>
    </location>
</feature>
<protein>
    <recommendedName>
        <fullName evidence="4">Myb-like domain-containing protein</fullName>
    </recommendedName>
</protein>
<dbReference type="Proteomes" id="UP000236621">
    <property type="component" value="Unassembled WGS sequence"/>
</dbReference>
<accession>A0A2K3QC95</accession>
<feature type="region of interest" description="Disordered" evidence="1">
    <location>
        <begin position="420"/>
        <end position="463"/>
    </location>
</feature>
<sequence length="696" mass="76754">METRRRGARQREAESRVSATRGPSATRSTRQTAGQNTPATASNAPLTSPDSRADAPSNNFKLGSLLRNAISIPHRGAKVTKAFSVASLPTRTGKESEDEDEEGSRPQASHASASQDGNGSEADEDDMRQIMIAELPDLERAADELMTRLLNGDYGDKAFRAISKVKRKAFIYHRKSCLQPDAPSPSPFVDWAWLKDPERPTEMENKAANVFARANLVSALDCIRNARAGGDVDMMELLEALDSAIPTLFTSPGRNRPPPKMVVNVRACYAIKLLAMTNSKETLHQTIASVFCEATDNADFVNGPFRSLGDPREAEDNNLCSTIADELFLMGRRSSGVDQLRKRFPLDELLEELEKWIQNEYTSLQGSSRPSRPGPEHHHAEEDFEESASASNHESPPIVRARDTDKVPSLFLDNQSIRQLRATKSHSDAPPSNQQQATRNQTSRPLYAHADHQSSRQLLLAPDPVVNTARSGAKRAYVTAKEGNEEEANSETSDSFETDDRPVDNTKRTAIQSGLPASKRLRSSAPEPRPSSSQRILANPTQTHAAPSSSAPAARTGTSSQIDLGAIKRRTADASDAARIQQRAYRGGPRTRVPWSEDDTILLIELICETNASWAVIQSSHNHKFEYPRNQQAYRDKARNLKVEFLLSDAVLPPGFDHVALGSKEVIKIREKGKNHMRQEFDIDSRGNPINTEAYA</sequence>